<reference evidence="1" key="3">
    <citation type="submission" date="2025-09" db="UniProtKB">
        <authorList>
            <consortium name="Ensembl"/>
        </authorList>
    </citation>
    <scope>IDENTIFICATION</scope>
</reference>
<evidence type="ECO:0000313" key="2">
    <source>
        <dbReference type="Proteomes" id="UP000240080"/>
    </source>
</evidence>
<organism evidence="1 2">
    <name type="scientific">Pan paniscus</name>
    <name type="common">Pygmy chimpanzee</name>
    <name type="synonym">Bonobo</name>
    <dbReference type="NCBI Taxonomy" id="9597"/>
    <lineage>
        <taxon>Eukaryota</taxon>
        <taxon>Metazoa</taxon>
        <taxon>Chordata</taxon>
        <taxon>Craniata</taxon>
        <taxon>Vertebrata</taxon>
        <taxon>Euteleostomi</taxon>
        <taxon>Mammalia</taxon>
        <taxon>Eutheria</taxon>
        <taxon>Euarchontoglires</taxon>
        <taxon>Primates</taxon>
        <taxon>Haplorrhini</taxon>
        <taxon>Catarrhini</taxon>
        <taxon>Hominidae</taxon>
        <taxon>Pan</taxon>
    </lineage>
</organism>
<reference evidence="1" key="2">
    <citation type="submission" date="2025-08" db="UniProtKB">
        <authorList>
            <consortium name="Ensembl"/>
        </authorList>
    </citation>
    <scope>IDENTIFICATION</scope>
</reference>
<dbReference type="Proteomes" id="UP000240080">
    <property type="component" value="Chromosome 1"/>
</dbReference>
<sequence>MIWPTSCVWTSREEEMLRVPMCLLFSPLSCSLSEHVVLPQAVGQLPSHESVKQY</sequence>
<proteinExistence type="predicted"/>
<dbReference type="Ensembl" id="ENSPPAT00000052311.1">
    <property type="protein sequence ID" value="ENSPPAP00000029462.1"/>
    <property type="gene ID" value="ENSPPAG00000037747.1"/>
</dbReference>
<evidence type="ECO:0000313" key="1">
    <source>
        <dbReference type="Ensembl" id="ENSPPAP00000029462.1"/>
    </source>
</evidence>
<name>A0A2R9BM22_PANPA</name>
<dbReference type="OMA" id="DSSLIWP"/>
<dbReference type="AlphaFoldDB" id="A0A2R9BM22"/>
<dbReference type="GeneTree" id="ENSGT00910000147419"/>
<keyword evidence="2" id="KW-1185">Reference proteome</keyword>
<dbReference type="EMBL" id="AJFE02024991">
    <property type="status" value="NOT_ANNOTATED_CDS"/>
    <property type="molecule type" value="Genomic_DNA"/>
</dbReference>
<accession>A0A2R9BM22</accession>
<protein>
    <submittedName>
        <fullName evidence="1">Uncharacterized protein</fullName>
    </submittedName>
</protein>
<reference evidence="1 2" key="1">
    <citation type="journal article" date="2012" name="Nature">
        <title>The bonobo genome compared with the chimpanzee and human genomes.</title>
        <authorList>
            <person name="Prufer K."/>
            <person name="Munch K."/>
            <person name="Hellmann I."/>
            <person name="Akagi K."/>
            <person name="Miller J.R."/>
            <person name="Walenz B."/>
            <person name="Koren S."/>
            <person name="Sutton G."/>
            <person name="Kodira C."/>
            <person name="Winer R."/>
            <person name="Knight J.R."/>
            <person name="Mullikin J.C."/>
            <person name="Meader S.J."/>
            <person name="Ponting C.P."/>
            <person name="Lunter G."/>
            <person name="Higashino S."/>
            <person name="Hobolth A."/>
            <person name="Dutheil J."/>
            <person name="Karakoc E."/>
            <person name="Alkan C."/>
            <person name="Sajjadian S."/>
            <person name="Catacchio C.R."/>
            <person name="Ventura M."/>
            <person name="Marques-Bonet T."/>
            <person name="Eichler E.E."/>
            <person name="Andre C."/>
            <person name="Atencia R."/>
            <person name="Mugisha L."/>
            <person name="Junhold J."/>
            <person name="Patterson N."/>
            <person name="Siebauer M."/>
            <person name="Good J.M."/>
            <person name="Fischer A."/>
            <person name="Ptak S.E."/>
            <person name="Lachmann M."/>
            <person name="Symer D.E."/>
            <person name="Mailund T."/>
            <person name="Schierup M.H."/>
            <person name="Andres A.M."/>
            <person name="Kelso J."/>
            <person name="Paabo S."/>
        </authorList>
    </citation>
    <scope>NUCLEOTIDE SEQUENCE [LARGE SCALE GENOMIC DNA]</scope>
</reference>